<accession>A0A9N8ERG8</accession>
<evidence type="ECO:0000313" key="3">
    <source>
        <dbReference type="Proteomes" id="UP001153069"/>
    </source>
</evidence>
<reference evidence="2" key="1">
    <citation type="submission" date="2020-06" db="EMBL/GenBank/DDBJ databases">
        <authorList>
            <consortium name="Plant Systems Biology data submission"/>
        </authorList>
    </citation>
    <scope>NUCLEOTIDE SEQUENCE</scope>
    <source>
        <strain evidence="2">D6</strain>
    </source>
</reference>
<name>A0A9N8ERG8_9STRA</name>
<gene>
    <name evidence="2" type="ORF">SEMRO_1878_G303130.1</name>
</gene>
<dbReference type="Proteomes" id="UP001153069">
    <property type="component" value="Unassembled WGS sequence"/>
</dbReference>
<sequence length="80" mass="9852">MERQHAQDMDRIKAQRKRDKAEAIEKDRRHIEKMEELDRCHKQERQRCHKEVETKRIETEEQLKAFKIKAEELAKIILEN</sequence>
<proteinExistence type="predicted"/>
<comment type="caution">
    <text evidence="2">The sequence shown here is derived from an EMBL/GenBank/DDBJ whole genome shotgun (WGS) entry which is preliminary data.</text>
</comment>
<keyword evidence="3" id="KW-1185">Reference proteome</keyword>
<protein>
    <submittedName>
        <fullName evidence="2">Uncharacterized protein</fullName>
    </submittedName>
</protein>
<evidence type="ECO:0000313" key="2">
    <source>
        <dbReference type="EMBL" id="CAB9526732.1"/>
    </source>
</evidence>
<evidence type="ECO:0000256" key="1">
    <source>
        <dbReference type="SAM" id="MobiDB-lite"/>
    </source>
</evidence>
<feature type="region of interest" description="Disordered" evidence="1">
    <location>
        <begin position="1"/>
        <end position="23"/>
    </location>
</feature>
<dbReference type="EMBL" id="CAICTM010001876">
    <property type="protein sequence ID" value="CAB9526732.1"/>
    <property type="molecule type" value="Genomic_DNA"/>
</dbReference>
<organism evidence="2 3">
    <name type="scientific">Seminavis robusta</name>
    <dbReference type="NCBI Taxonomy" id="568900"/>
    <lineage>
        <taxon>Eukaryota</taxon>
        <taxon>Sar</taxon>
        <taxon>Stramenopiles</taxon>
        <taxon>Ochrophyta</taxon>
        <taxon>Bacillariophyta</taxon>
        <taxon>Bacillariophyceae</taxon>
        <taxon>Bacillariophycidae</taxon>
        <taxon>Naviculales</taxon>
        <taxon>Naviculaceae</taxon>
        <taxon>Seminavis</taxon>
    </lineage>
</organism>
<dbReference type="AlphaFoldDB" id="A0A9N8ERG8"/>